<dbReference type="AlphaFoldDB" id="A0A6M2BTI3"/>
<keyword evidence="3" id="KW-1185">Reference proteome</keyword>
<comment type="caution">
    <text evidence="2">The sequence shown here is derived from an EMBL/GenBank/DDBJ whole genome shotgun (WGS) entry which is preliminary data.</text>
</comment>
<evidence type="ECO:0000313" key="3">
    <source>
        <dbReference type="Proteomes" id="UP000472676"/>
    </source>
</evidence>
<protein>
    <submittedName>
        <fullName evidence="2">Acyl dehydratase</fullName>
    </submittedName>
</protein>
<evidence type="ECO:0000313" key="2">
    <source>
        <dbReference type="EMBL" id="NGY05423.1"/>
    </source>
</evidence>
<dbReference type="Pfam" id="PF01575">
    <property type="entry name" value="MaoC_dehydratas"/>
    <property type="match status" value="1"/>
</dbReference>
<dbReference type="EMBL" id="JAAMOW010000005">
    <property type="protein sequence ID" value="NGY05423.1"/>
    <property type="molecule type" value="Genomic_DNA"/>
</dbReference>
<dbReference type="InterPro" id="IPR002539">
    <property type="entry name" value="MaoC-like_dom"/>
</dbReference>
<sequence>MNTTLARMPSAEGLYLKAATTILRKPKGKPKLPQLGIEVKNVRVSGEQLAEYRKVCGFADSHHLPITFPHVMAAALHLQLMTDPKFPLPLLGLVHVRNHIRQQRGLGSGESYDFDVRLGDAREVRQGLEFDINTSVTVDGEEVWSEVMTTLFRMPAPKQGARPAPQAAVASLSDYIAVSASADTGRRYAKVGKDFNPIHLAPFTARLFGFKRHIAHGMWSAAYCAALLADRIEGEPAVLDVQFRQPLFLPGRAALKFDHGAGAGTKGRGIDFALLASRSDKVHLTGVLR</sequence>
<reference evidence="2 3" key="1">
    <citation type="journal article" date="2014" name="Int. J. Syst. Evol. Microbiol.">
        <title>Solimonas terrae sp. nov., isolated from soil.</title>
        <authorList>
            <person name="Kim S.J."/>
            <person name="Moon J.Y."/>
            <person name="Weon H.Y."/>
            <person name="Ahn J.H."/>
            <person name="Chen W.M."/>
            <person name="Kwon S.W."/>
        </authorList>
    </citation>
    <scope>NUCLEOTIDE SEQUENCE [LARGE SCALE GENOMIC DNA]</scope>
    <source>
        <strain evidence="2 3">KIS83-12</strain>
    </source>
</reference>
<evidence type="ECO:0000259" key="1">
    <source>
        <dbReference type="Pfam" id="PF01575"/>
    </source>
</evidence>
<organism evidence="2 3">
    <name type="scientific">Solimonas terrae</name>
    <dbReference type="NCBI Taxonomy" id="1396819"/>
    <lineage>
        <taxon>Bacteria</taxon>
        <taxon>Pseudomonadati</taxon>
        <taxon>Pseudomonadota</taxon>
        <taxon>Gammaproteobacteria</taxon>
        <taxon>Nevskiales</taxon>
        <taxon>Nevskiaceae</taxon>
        <taxon>Solimonas</taxon>
    </lineage>
</organism>
<proteinExistence type="predicted"/>
<dbReference type="PANTHER" id="PTHR43841">
    <property type="entry name" value="3-HYDROXYACYL-THIOESTER DEHYDRATASE HTDX-RELATED"/>
    <property type="match status" value="1"/>
</dbReference>
<accession>A0A6M2BTI3</accession>
<name>A0A6M2BTI3_9GAMM</name>
<dbReference type="RefSeq" id="WP_166256858.1">
    <property type="nucleotide sequence ID" value="NZ_JAAMOW010000005.1"/>
</dbReference>
<feature type="domain" description="MaoC-like" evidence="1">
    <location>
        <begin position="181"/>
        <end position="252"/>
    </location>
</feature>
<gene>
    <name evidence="2" type="ORF">G7Y85_11635</name>
</gene>
<dbReference type="PANTHER" id="PTHR43841:SF1">
    <property type="entry name" value="3-HYDROXYACYL-THIOESTER DEHYDRATASE X"/>
    <property type="match status" value="1"/>
</dbReference>
<dbReference type="Proteomes" id="UP000472676">
    <property type="component" value="Unassembled WGS sequence"/>
</dbReference>
<dbReference type="SUPFAM" id="SSF54637">
    <property type="entry name" value="Thioesterase/thiol ester dehydrase-isomerase"/>
    <property type="match status" value="2"/>
</dbReference>
<dbReference type="Gene3D" id="3.10.129.10">
    <property type="entry name" value="Hotdog Thioesterase"/>
    <property type="match status" value="1"/>
</dbReference>
<dbReference type="InterPro" id="IPR029069">
    <property type="entry name" value="HotDog_dom_sf"/>
</dbReference>